<keyword evidence="4" id="KW-1185">Reference proteome</keyword>
<evidence type="ECO:0000313" key="4">
    <source>
        <dbReference type="Proteomes" id="UP000092565"/>
    </source>
</evidence>
<dbReference type="PANTHER" id="PTHR43329">
    <property type="entry name" value="EPOXIDE HYDROLASE"/>
    <property type="match status" value="1"/>
</dbReference>
<dbReference type="Proteomes" id="UP001218364">
    <property type="component" value="Unassembled WGS sequence"/>
</dbReference>
<dbReference type="EMBL" id="CP015124">
    <property type="protein sequence ID" value="ANP35498.1"/>
    <property type="molecule type" value="Genomic_DNA"/>
</dbReference>
<name>A0A1B0ZN10_9RHOB</name>
<dbReference type="InterPro" id="IPR000073">
    <property type="entry name" value="AB_hydrolase_1"/>
</dbReference>
<organism evidence="2 4">
    <name type="scientific">Phaeobacter gallaeciensis</name>
    <dbReference type="NCBI Taxonomy" id="60890"/>
    <lineage>
        <taxon>Bacteria</taxon>
        <taxon>Pseudomonadati</taxon>
        <taxon>Pseudomonadota</taxon>
        <taxon>Alphaproteobacteria</taxon>
        <taxon>Rhodobacterales</taxon>
        <taxon>Roseobacteraceae</taxon>
        <taxon>Phaeobacter</taxon>
    </lineage>
</organism>
<proteinExistence type="predicted"/>
<keyword evidence="3" id="KW-0378">Hydrolase</keyword>
<dbReference type="OrthoDB" id="9804723at2"/>
<dbReference type="RefSeq" id="WP_065270618.1">
    <property type="nucleotide sequence ID" value="NZ_CP015124.1"/>
</dbReference>
<dbReference type="GO" id="GO:0016787">
    <property type="term" value="F:hydrolase activity"/>
    <property type="evidence" value="ECO:0007669"/>
    <property type="project" value="UniProtKB-KW"/>
</dbReference>
<dbReference type="InterPro" id="IPR029058">
    <property type="entry name" value="AB_hydrolase_fold"/>
</dbReference>
<evidence type="ECO:0000313" key="5">
    <source>
        <dbReference type="Proteomes" id="UP001218364"/>
    </source>
</evidence>
<evidence type="ECO:0000313" key="3">
    <source>
        <dbReference type="EMBL" id="MDE4165069.1"/>
    </source>
</evidence>
<dbReference type="Proteomes" id="UP000092565">
    <property type="component" value="Chromosome"/>
</dbReference>
<feature type="domain" description="AB hydrolase-1" evidence="1">
    <location>
        <begin position="26"/>
        <end position="275"/>
    </location>
</feature>
<dbReference type="EMBL" id="JARCJK010000001">
    <property type="protein sequence ID" value="MDE4165069.1"/>
    <property type="molecule type" value="Genomic_DNA"/>
</dbReference>
<gene>
    <name evidence="2" type="primary">dehH</name>
    <name evidence="2" type="ORF">JL2886_00567</name>
    <name evidence="3" type="ORF">PXK24_05150</name>
</gene>
<dbReference type="Gene3D" id="3.40.50.1820">
    <property type="entry name" value="alpha/beta hydrolase"/>
    <property type="match status" value="1"/>
</dbReference>
<sequence length="295" mass="32492">MATEIETGRAEVNGQAIAYTHQGSGPAVLLLHGFPQTRAMWDTVAPRLAEQFTVVTADLRGYGDSSKPDDMTAMSFREMGSDQVALMRSLGHESFHLVGHDRGARTAHRMALDSPNAIASLTVMDIVPTHLLLEDLHQEVARAYYHWFFLAQPAPFPERMIGADPDYYFESCLLGWGGARLEDFPAEALAAYRKSWRDPACIHAMCNDYRAAIDVDFALDAADLNCQVSCPALVLYGATGAMAKQYDVEATWAPRLAKMRAAAIPGGHFFVDQHPSETAEALLDFLVNSQRSDIR</sequence>
<dbReference type="PATRIC" id="fig|60890.4.peg.552"/>
<dbReference type="Pfam" id="PF00561">
    <property type="entry name" value="Abhydrolase_1"/>
    <property type="match status" value="1"/>
</dbReference>
<reference evidence="2 4" key="1">
    <citation type="submission" date="2016-04" db="EMBL/GenBank/DDBJ databases">
        <authorList>
            <person name="Evans L.H."/>
            <person name="Alamgir A."/>
            <person name="Owens N."/>
            <person name="Weber N.D."/>
            <person name="Virtaneva K."/>
            <person name="Barbian K."/>
            <person name="Babar A."/>
            <person name="Rosenke K."/>
        </authorList>
    </citation>
    <scope>NUCLEOTIDE SEQUENCE [LARGE SCALE GENOMIC DNA]</scope>
    <source>
        <strain evidence="2 4">JL2886</strain>
    </source>
</reference>
<protein>
    <submittedName>
        <fullName evidence="3">Alpha/beta hydrolase</fullName>
    </submittedName>
    <submittedName>
        <fullName evidence="2">Fluoroacetate dehalogenase</fullName>
    </submittedName>
</protein>
<dbReference type="SUPFAM" id="SSF53474">
    <property type="entry name" value="alpha/beta-Hydrolases"/>
    <property type="match status" value="1"/>
</dbReference>
<evidence type="ECO:0000259" key="1">
    <source>
        <dbReference type="Pfam" id="PF00561"/>
    </source>
</evidence>
<reference evidence="3 5" key="2">
    <citation type="submission" date="2023-02" db="EMBL/GenBank/DDBJ databases">
        <title>Population genomics of bacteria associated with diatom.</title>
        <authorList>
            <person name="Xie J."/>
            <person name="Wang H."/>
        </authorList>
    </citation>
    <scope>NUCLEOTIDE SEQUENCE [LARGE SCALE GENOMIC DNA]</scope>
    <source>
        <strain evidence="3 5">PT47_8</strain>
    </source>
</reference>
<evidence type="ECO:0000313" key="2">
    <source>
        <dbReference type="EMBL" id="ANP35498.1"/>
    </source>
</evidence>
<accession>A0A1B0ZN10</accession>
<dbReference type="AlphaFoldDB" id="A0A1B0ZN10"/>